<dbReference type="AlphaFoldDB" id="A0A6G0TVT0"/>
<name>A0A6G0TVT0_APHGL</name>
<dbReference type="EMBL" id="VYZN01000014">
    <property type="protein sequence ID" value="KAE9539537.1"/>
    <property type="molecule type" value="Genomic_DNA"/>
</dbReference>
<evidence type="ECO:0000313" key="1">
    <source>
        <dbReference type="EMBL" id="KAE9539537.1"/>
    </source>
</evidence>
<protein>
    <submittedName>
        <fullName evidence="1">Uncharacterized protein</fullName>
    </submittedName>
</protein>
<sequence>MYRVQQSWFELTLHHFKHIPKLPHKNRNKNIIRNSSSIEYNINIGIGIIQDLLCVSIVDFIRSSFSEMKFINFILSLHLITNRIYWHIIIYYPSSLLKLTAFDWICGDDYRKKTYQGFARVHVRSFPNEKVIQHIPIFFLCSIQSVTEDDRFLHFKCFVDFANDILLSRSLSFSLSFIITRGSLRSDLHVIILDTPNGVPTIICGITDSFFGTLSPPIHVLTPKNNGMVNIIVLPLPG</sequence>
<proteinExistence type="predicted"/>
<accession>A0A6G0TVT0</accession>
<reference evidence="1 2" key="1">
    <citation type="submission" date="2019-08" db="EMBL/GenBank/DDBJ databases">
        <title>The genome of the soybean aphid Biotype 1, its phylome, world population structure and adaptation to the North American continent.</title>
        <authorList>
            <person name="Giordano R."/>
            <person name="Donthu R.K."/>
            <person name="Hernandez A.G."/>
            <person name="Wright C.L."/>
            <person name="Zimin A.V."/>
        </authorList>
    </citation>
    <scope>NUCLEOTIDE SEQUENCE [LARGE SCALE GENOMIC DNA]</scope>
    <source>
        <tissue evidence="1">Whole aphids</tissue>
    </source>
</reference>
<organism evidence="1 2">
    <name type="scientific">Aphis glycines</name>
    <name type="common">Soybean aphid</name>
    <dbReference type="NCBI Taxonomy" id="307491"/>
    <lineage>
        <taxon>Eukaryota</taxon>
        <taxon>Metazoa</taxon>
        <taxon>Ecdysozoa</taxon>
        <taxon>Arthropoda</taxon>
        <taxon>Hexapoda</taxon>
        <taxon>Insecta</taxon>
        <taxon>Pterygota</taxon>
        <taxon>Neoptera</taxon>
        <taxon>Paraneoptera</taxon>
        <taxon>Hemiptera</taxon>
        <taxon>Sternorrhyncha</taxon>
        <taxon>Aphidomorpha</taxon>
        <taxon>Aphidoidea</taxon>
        <taxon>Aphididae</taxon>
        <taxon>Aphidini</taxon>
        <taxon>Aphis</taxon>
        <taxon>Aphis</taxon>
    </lineage>
</organism>
<comment type="caution">
    <text evidence="1">The sequence shown here is derived from an EMBL/GenBank/DDBJ whole genome shotgun (WGS) entry which is preliminary data.</text>
</comment>
<evidence type="ECO:0000313" key="2">
    <source>
        <dbReference type="Proteomes" id="UP000475862"/>
    </source>
</evidence>
<dbReference type="Proteomes" id="UP000475862">
    <property type="component" value="Unassembled WGS sequence"/>
</dbReference>
<gene>
    <name evidence="1" type="ORF">AGLY_004789</name>
</gene>
<keyword evidence="2" id="KW-1185">Reference proteome</keyword>